<keyword evidence="1" id="KW-1133">Transmembrane helix</keyword>
<feature type="transmembrane region" description="Helical" evidence="1">
    <location>
        <begin position="314"/>
        <end position="340"/>
    </location>
</feature>
<sequence length="352" mass="39681">MKTKIELSSETTIIVSCTQEKFPEKSSMGIKTTAKILEGGLKPPSCQIIERSSAFAILFIQGKNYRKEKRMNNYYIRGPIENLPFFLVARVGNVPYYCTYDSLADRRVFIFSRNINLLDIVIFSAEADVSGAYFSGNVRDKYFYLGGGNYPEPNSPFVAVPSQEREVFIPVNSSIRNFGILLTGVPYVFLSPKQNNHVLTWLLRRTERSQLENITQVFAVPLSPYFGGTNVQVPSLAEMINLEESWGNSTISPLYTTLEDSLQKVPYYYCRDSLCAPTCKGACALSNETCLVSPEIGFSCLTEEPPSLPYYRQAWFYGLAIALAFVFILSIILLIFIWIYSNSKNKNSNLPS</sequence>
<gene>
    <name evidence="2" type="ORF">pv_72</name>
</gene>
<dbReference type="EMBL" id="KF740664">
    <property type="protein sequence ID" value="AHH01639.1"/>
    <property type="molecule type" value="Genomic_DNA"/>
</dbReference>
<keyword evidence="1" id="KW-0472">Membrane</keyword>
<evidence type="ECO:0000313" key="3">
    <source>
        <dbReference type="Proteomes" id="UP000202176"/>
    </source>
</evidence>
<name>W5S4R5_9VIRU</name>
<organism evidence="2 3">
    <name type="scientific">Pithovirus sibericum</name>
    <dbReference type="NCBI Taxonomy" id="1450746"/>
    <lineage>
        <taxon>Viruses</taxon>
        <taxon>Pithoviruses</taxon>
        <taxon>Orthopithovirinae</taxon>
        <taxon>Alphapithovirus</taxon>
        <taxon>Alphapithovirus sibericum</taxon>
    </lineage>
</organism>
<accession>W5S4R5</accession>
<dbReference type="GeneID" id="18266100"/>
<evidence type="ECO:0000256" key="1">
    <source>
        <dbReference type="SAM" id="Phobius"/>
    </source>
</evidence>
<dbReference type="KEGG" id="vg:18266100"/>
<keyword evidence="1" id="KW-0812">Transmembrane</keyword>
<proteinExistence type="predicted"/>
<protein>
    <submittedName>
        <fullName evidence="2">Uncharacterized protein</fullName>
    </submittedName>
</protein>
<dbReference type="RefSeq" id="YP_009000974.1">
    <property type="nucleotide sequence ID" value="NC_023423.1"/>
</dbReference>
<dbReference type="OrthoDB" id="34476at10239"/>
<keyword evidence="3" id="KW-1185">Reference proteome</keyword>
<dbReference type="Proteomes" id="UP000202176">
    <property type="component" value="Segment"/>
</dbReference>
<evidence type="ECO:0000313" key="2">
    <source>
        <dbReference type="EMBL" id="AHH01639.1"/>
    </source>
</evidence>
<reference evidence="2 3" key="1">
    <citation type="journal article" date="2014" name="Proc. Natl. Acad. Sci. U.S.A.">
        <title>Thirty-thousand-year-old distant relative of giant icosahedral DNA viruses with a pandoravirus morphology.</title>
        <authorList>
            <person name="Legendre M."/>
            <person name="Bartoli J."/>
            <person name="Shmakova L."/>
            <person name="Jeudy S."/>
            <person name="Labadie K."/>
            <person name="Adrait A."/>
            <person name="Lescot M."/>
            <person name="Poirot O."/>
            <person name="Bertaux L."/>
            <person name="Bruley C."/>
            <person name="Coute Y."/>
            <person name="Rivkina E."/>
            <person name="Abergel C."/>
            <person name="Claverie J.M."/>
        </authorList>
    </citation>
    <scope>NUCLEOTIDE SEQUENCE [LARGE SCALE GENOMIC DNA]</scope>
    <source>
        <strain evidence="2">P1084-T</strain>
    </source>
</reference>